<accession>A0A3A9JGD5</accession>
<comment type="caution">
    <text evidence="2">The sequence shown here is derived from an EMBL/GenBank/DDBJ whole genome shotgun (WGS) entry which is preliminary data.</text>
</comment>
<dbReference type="Proteomes" id="UP000278036">
    <property type="component" value="Unassembled WGS sequence"/>
</dbReference>
<dbReference type="AlphaFoldDB" id="A0A3A9JGD5"/>
<dbReference type="Proteomes" id="UP000274097">
    <property type="component" value="Unassembled WGS sequence"/>
</dbReference>
<reference evidence="2 5" key="1">
    <citation type="submission" date="2018-09" db="EMBL/GenBank/DDBJ databases">
        <title>Roseomonas sp. nov., isolated from feces of Tibetan antelopes in the Qinghai-Tibet plateau, China.</title>
        <authorList>
            <person name="Tian Z."/>
        </authorList>
    </citation>
    <scope>NUCLEOTIDE SEQUENCE [LARGE SCALE GENOMIC DNA]</scope>
    <source>
        <strain evidence="3 4">Z23</strain>
        <strain evidence="2 5">Z24</strain>
    </source>
</reference>
<evidence type="ECO:0000256" key="1">
    <source>
        <dbReference type="SAM" id="Coils"/>
    </source>
</evidence>
<evidence type="ECO:0000313" key="3">
    <source>
        <dbReference type="EMBL" id="RMI17057.1"/>
    </source>
</evidence>
<keyword evidence="1" id="KW-0175">Coiled coil</keyword>
<protein>
    <submittedName>
        <fullName evidence="2">Uncharacterized protein</fullName>
    </submittedName>
</protein>
<gene>
    <name evidence="2" type="ORF">D6Z83_12965</name>
    <name evidence="3" type="ORF">EBE87_24305</name>
</gene>
<dbReference type="InParanoid" id="A0A3A9JGD5"/>
<evidence type="ECO:0000313" key="4">
    <source>
        <dbReference type="Proteomes" id="UP000274097"/>
    </source>
</evidence>
<sequence>MSPPKSDSFNDRLTAAAKAKEAMLERFRARLGPDDSVLLQQQAERKAISDARDARNAARKILRDEEAARLAAEKAAAAEKQEALLSQQAAEAEAAAKRAAELPALQKAARDARYAARQARRR</sequence>
<keyword evidence="4" id="KW-1185">Reference proteome</keyword>
<proteinExistence type="predicted"/>
<dbReference type="InterPro" id="IPR045510">
    <property type="entry name" value="DUF6481"/>
</dbReference>
<name>A0A3A9JGD5_9PROT</name>
<dbReference type="OrthoDB" id="7285326at2"/>
<dbReference type="Pfam" id="PF20089">
    <property type="entry name" value="DUF6481"/>
    <property type="match status" value="1"/>
</dbReference>
<organism evidence="2 5">
    <name type="scientific">Teichococcus wenyumeiae</name>
    <dbReference type="NCBI Taxonomy" id="2478470"/>
    <lineage>
        <taxon>Bacteria</taxon>
        <taxon>Pseudomonadati</taxon>
        <taxon>Pseudomonadota</taxon>
        <taxon>Alphaproteobacteria</taxon>
        <taxon>Acetobacterales</taxon>
        <taxon>Roseomonadaceae</taxon>
        <taxon>Roseomonas</taxon>
    </lineage>
</organism>
<evidence type="ECO:0000313" key="5">
    <source>
        <dbReference type="Proteomes" id="UP000278036"/>
    </source>
</evidence>
<evidence type="ECO:0000313" key="2">
    <source>
        <dbReference type="EMBL" id="RKK03773.1"/>
    </source>
</evidence>
<feature type="coiled-coil region" evidence="1">
    <location>
        <begin position="62"/>
        <end position="98"/>
    </location>
</feature>
<dbReference type="EMBL" id="RFLX01000040">
    <property type="protein sequence ID" value="RMI17057.1"/>
    <property type="molecule type" value="Genomic_DNA"/>
</dbReference>
<dbReference type="EMBL" id="RAQU01000070">
    <property type="protein sequence ID" value="RKK03773.1"/>
    <property type="molecule type" value="Genomic_DNA"/>
</dbReference>